<name>A0ABV6J769_9BACL</name>
<organism evidence="1 2">
    <name type="scientific">Paenibacillus mendelii</name>
    <dbReference type="NCBI Taxonomy" id="206163"/>
    <lineage>
        <taxon>Bacteria</taxon>
        <taxon>Bacillati</taxon>
        <taxon>Bacillota</taxon>
        <taxon>Bacilli</taxon>
        <taxon>Bacillales</taxon>
        <taxon>Paenibacillaceae</taxon>
        <taxon>Paenibacillus</taxon>
    </lineage>
</organism>
<protein>
    <submittedName>
        <fullName evidence="1">Uncharacterized protein</fullName>
    </submittedName>
</protein>
<comment type="caution">
    <text evidence="1">The sequence shown here is derived from an EMBL/GenBank/DDBJ whole genome shotgun (WGS) entry which is preliminary data.</text>
</comment>
<dbReference type="EMBL" id="JBHLVF010000012">
    <property type="protein sequence ID" value="MFC0391730.1"/>
    <property type="molecule type" value="Genomic_DNA"/>
</dbReference>
<evidence type="ECO:0000313" key="2">
    <source>
        <dbReference type="Proteomes" id="UP001589818"/>
    </source>
</evidence>
<sequence length="80" mass="9683">MNDLKQHWITQPEGVYHRFDLLQEIDDTLAEMEIYLKRYPEDEMAKLQYEQYFKKREALVQPFLFYCGSVSMCDAVYCES</sequence>
<accession>A0ABV6J769</accession>
<proteinExistence type="predicted"/>
<reference evidence="1 2" key="1">
    <citation type="submission" date="2024-09" db="EMBL/GenBank/DDBJ databases">
        <authorList>
            <person name="Sun Q."/>
            <person name="Mori K."/>
        </authorList>
    </citation>
    <scope>NUCLEOTIDE SEQUENCE [LARGE SCALE GENOMIC DNA]</scope>
    <source>
        <strain evidence="1 2">CCM 4839</strain>
    </source>
</reference>
<keyword evidence="2" id="KW-1185">Reference proteome</keyword>
<gene>
    <name evidence="1" type="ORF">ACFFJ8_10175</name>
</gene>
<dbReference type="RefSeq" id="WP_204821159.1">
    <property type="nucleotide sequence ID" value="NZ_JANHOF010000011.1"/>
</dbReference>
<dbReference type="Proteomes" id="UP001589818">
    <property type="component" value="Unassembled WGS sequence"/>
</dbReference>
<evidence type="ECO:0000313" key="1">
    <source>
        <dbReference type="EMBL" id="MFC0391730.1"/>
    </source>
</evidence>